<dbReference type="EMBL" id="KE125139">
    <property type="protein sequence ID" value="EPB71067.1"/>
    <property type="molecule type" value="Genomic_DNA"/>
</dbReference>
<reference evidence="2 3" key="1">
    <citation type="submission" date="2013-05" db="EMBL/GenBank/DDBJ databases">
        <title>Draft genome of the parasitic nematode Anyclostoma ceylanicum.</title>
        <authorList>
            <person name="Mitreva M."/>
        </authorList>
    </citation>
    <scope>NUCLEOTIDE SEQUENCE [LARGE SCALE GENOMIC DNA]</scope>
</reference>
<protein>
    <recommendedName>
        <fullName evidence="1">SCP domain-containing protein</fullName>
    </recommendedName>
</protein>
<keyword evidence="3" id="KW-1185">Reference proteome</keyword>
<feature type="domain" description="SCP" evidence="1">
    <location>
        <begin position="19"/>
        <end position="94"/>
    </location>
</feature>
<sequence>MPPYTATHGHILSYHIIKKLNVDPKAALEEAIKTWAGQLKKVDPQTIGGAVFYQDEVEEKASDWAKMVTSKNSAVGCSVKECADQGFTLVICQYNGLFTSRDTLYAVGKPCSGCADPNVNRKCDTALGGGLCIKP</sequence>
<dbReference type="SUPFAM" id="SSF55797">
    <property type="entry name" value="PR-1-like"/>
    <property type="match status" value="1"/>
</dbReference>
<evidence type="ECO:0000313" key="2">
    <source>
        <dbReference type="EMBL" id="EPB71067.1"/>
    </source>
</evidence>
<dbReference type="InterPro" id="IPR035940">
    <property type="entry name" value="CAP_sf"/>
</dbReference>
<dbReference type="Proteomes" id="UP000054495">
    <property type="component" value="Unassembled WGS sequence"/>
</dbReference>
<evidence type="ECO:0000313" key="3">
    <source>
        <dbReference type="Proteomes" id="UP000054495"/>
    </source>
</evidence>
<organism evidence="2 3">
    <name type="scientific">Ancylostoma ceylanicum</name>
    <dbReference type="NCBI Taxonomy" id="53326"/>
    <lineage>
        <taxon>Eukaryota</taxon>
        <taxon>Metazoa</taxon>
        <taxon>Ecdysozoa</taxon>
        <taxon>Nematoda</taxon>
        <taxon>Chromadorea</taxon>
        <taxon>Rhabditida</taxon>
        <taxon>Rhabditina</taxon>
        <taxon>Rhabditomorpha</taxon>
        <taxon>Strongyloidea</taxon>
        <taxon>Ancylostomatidae</taxon>
        <taxon>Ancylostomatinae</taxon>
        <taxon>Ancylostoma</taxon>
    </lineage>
</organism>
<evidence type="ECO:0000259" key="1">
    <source>
        <dbReference type="Pfam" id="PF00188"/>
    </source>
</evidence>
<dbReference type="AlphaFoldDB" id="A0A0D6LTU4"/>
<gene>
    <name evidence="2" type="ORF">ANCCEY_09859</name>
</gene>
<dbReference type="InterPro" id="IPR014044">
    <property type="entry name" value="CAP_dom"/>
</dbReference>
<dbReference type="Gene3D" id="3.40.33.10">
    <property type="entry name" value="CAP"/>
    <property type="match status" value="1"/>
</dbReference>
<dbReference type="Pfam" id="PF00188">
    <property type="entry name" value="CAP"/>
    <property type="match status" value="1"/>
</dbReference>
<name>A0A0D6LTU4_9BILA</name>
<proteinExistence type="predicted"/>
<accession>A0A0D6LTU4</accession>